<comment type="caution">
    <text evidence="1">The sequence shown here is derived from an EMBL/GenBank/DDBJ whole genome shotgun (WGS) entry which is preliminary data.</text>
</comment>
<dbReference type="InterPro" id="IPR034660">
    <property type="entry name" value="DinB/YfiT-like"/>
</dbReference>
<proteinExistence type="predicted"/>
<dbReference type="Proteomes" id="UP001597351">
    <property type="component" value="Unassembled WGS sequence"/>
</dbReference>
<dbReference type="Gene3D" id="1.20.120.450">
    <property type="entry name" value="dinb family like domain"/>
    <property type="match status" value="1"/>
</dbReference>
<dbReference type="InterPro" id="IPR007061">
    <property type="entry name" value="MST-like"/>
</dbReference>
<dbReference type="EMBL" id="JBHUGD010000003">
    <property type="protein sequence ID" value="MFD1947959.1"/>
    <property type="molecule type" value="Genomic_DNA"/>
</dbReference>
<dbReference type="Pfam" id="PF04978">
    <property type="entry name" value="MST"/>
    <property type="match status" value="1"/>
</dbReference>
<gene>
    <name evidence="1" type="ORF">ACFSDE_14260</name>
</gene>
<dbReference type="RefSeq" id="WP_343919543.1">
    <property type="nucleotide sequence ID" value="NZ_BAAAJT010000002.1"/>
</dbReference>
<sequence length="177" mass="20112">MSDSMHTRQEPPTHGPEHAQLRAWLDYHRDTLRWKCHGLTADQLAQQLAPSTLTLGGLMAHLALVEDNWLSVVLMGREGHDHWADADWDSDPDWEMSDAATHTPEELLALYDRVIARCDAVLDEVGDDLDRLSVKRSRAHDTPFDLRWILVHLVEEYARHNGHADLIRESIDGATGE</sequence>
<keyword evidence="2" id="KW-1185">Reference proteome</keyword>
<dbReference type="SUPFAM" id="SSF109854">
    <property type="entry name" value="DinB/YfiT-like putative metalloenzymes"/>
    <property type="match status" value="1"/>
</dbReference>
<evidence type="ECO:0000313" key="2">
    <source>
        <dbReference type="Proteomes" id="UP001597351"/>
    </source>
</evidence>
<reference evidence="2" key="1">
    <citation type="journal article" date="2019" name="Int. J. Syst. Evol. Microbiol.">
        <title>The Global Catalogue of Microorganisms (GCM) 10K type strain sequencing project: providing services to taxonomists for standard genome sequencing and annotation.</title>
        <authorList>
            <consortium name="The Broad Institute Genomics Platform"/>
            <consortium name="The Broad Institute Genome Sequencing Center for Infectious Disease"/>
            <person name="Wu L."/>
            <person name="Ma J."/>
        </authorList>
    </citation>
    <scope>NUCLEOTIDE SEQUENCE [LARGE SCALE GENOMIC DNA]</scope>
    <source>
        <strain evidence="2">CGMCC 1.12477</strain>
    </source>
</reference>
<accession>A0ABW4TR30</accession>
<evidence type="ECO:0000313" key="1">
    <source>
        <dbReference type="EMBL" id="MFD1947959.1"/>
    </source>
</evidence>
<protein>
    <submittedName>
        <fullName evidence="1">DinB family protein</fullName>
    </submittedName>
</protein>
<name>A0ABW4TR30_9ACTN</name>
<organism evidence="1 2">
    <name type="scientific">Nocardioides aestuarii</name>
    <dbReference type="NCBI Taxonomy" id="252231"/>
    <lineage>
        <taxon>Bacteria</taxon>
        <taxon>Bacillati</taxon>
        <taxon>Actinomycetota</taxon>
        <taxon>Actinomycetes</taxon>
        <taxon>Propionibacteriales</taxon>
        <taxon>Nocardioidaceae</taxon>
        <taxon>Nocardioides</taxon>
    </lineage>
</organism>